<evidence type="ECO:0000313" key="4">
    <source>
        <dbReference type="Proteomes" id="UP000299290"/>
    </source>
</evidence>
<reference evidence="3 4" key="1">
    <citation type="journal article" date="2020" name="Int. J. Syst. Evol. Microbiol.">
        <title>Reclassification of Streptomyces castelarensis and Streptomyces sporoclivatus as later heterotypic synonyms of Streptomyces antimycoticus.</title>
        <authorList>
            <person name="Komaki H."/>
            <person name="Tamura T."/>
        </authorList>
    </citation>
    <scope>NUCLEOTIDE SEQUENCE [LARGE SCALE GENOMIC DNA]</scope>
    <source>
        <strain evidence="3 4">NBRC 12839</strain>
    </source>
</reference>
<dbReference type="InterPro" id="IPR010982">
    <property type="entry name" value="Lambda_DNA-bd_dom_sf"/>
</dbReference>
<keyword evidence="4" id="KW-1185">Reference proteome</keyword>
<feature type="region of interest" description="Disordered" evidence="1">
    <location>
        <begin position="1"/>
        <end position="72"/>
    </location>
</feature>
<comment type="caution">
    <text evidence="3">The sequence shown here is derived from an EMBL/GenBank/DDBJ whole genome shotgun (WGS) entry which is preliminary data.</text>
</comment>
<dbReference type="PROSITE" id="PS50943">
    <property type="entry name" value="HTH_CROC1"/>
    <property type="match status" value="1"/>
</dbReference>
<evidence type="ECO:0000256" key="1">
    <source>
        <dbReference type="SAM" id="MobiDB-lite"/>
    </source>
</evidence>
<dbReference type="GO" id="GO:0003677">
    <property type="term" value="F:DNA binding"/>
    <property type="evidence" value="ECO:0007669"/>
    <property type="project" value="InterPro"/>
</dbReference>
<dbReference type="AlphaFoldDB" id="A0A4D4KBI8"/>
<dbReference type="InterPro" id="IPR001387">
    <property type="entry name" value="Cro/C1-type_HTH"/>
</dbReference>
<evidence type="ECO:0000259" key="2">
    <source>
        <dbReference type="PROSITE" id="PS50943"/>
    </source>
</evidence>
<sequence>MLSSYGQPRHRDDGQEVPGPSWERQYQAAPATPAGYWGDERQPGQRTRRGAAPLAGPAGSDGGRPPRRAPGLRREEVALLAGVSIDYVVRLEQERATAPSAQIVTALARALRLSEPECHHLFRLAGQAPYHPPACVGHLDRVAVPELER</sequence>
<dbReference type="Pfam" id="PF13560">
    <property type="entry name" value="HTH_31"/>
    <property type="match status" value="1"/>
</dbReference>
<feature type="domain" description="HTH cro/C1-type" evidence="2">
    <location>
        <begin position="67"/>
        <end position="118"/>
    </location>
</feature>
<gene>
    <name evidence="3" type="ORF">SANT12839_074130</name>
</gene>
<proteinExistence type="predicted"/>
<name>A0A4D4KBI8_9ACTN</name>
<dbReference type="Proteomes" id="UP000299290">
    <property type="component" value="Unassembled WGS sequence"/>
</dbReference>
<dbReference type="CDD" id="cd00093">
    <property type="entry name" value="HTH_XRE"/>
    <property type="match status" value="1"/>
</dbReference>
<organism evidence="3 4">
    <name type="scientific">Streptomyces antimycoticus</name>
    <dbReference type="NCBI Taxonomy" id="68175"/>
    <lineage>
        <taxon>Bacteria</taxon>
        <taxon>Bacillati</taxon>
        <taxon>Actinomycetota</taxon>
        <taxon>Actinomycetes</taxon>
        <taxon>Kitasatosporales</taxon>
        <taxon>Streptomycetaceae</taxon>
        <taxon>Streptomyces</taxon>
        <taxon>Streptomyces violaceusniger group</taxon>
    </lineage>
</organism>
<dbReference type="PANTHER" id="PTHR35010">
    <property type="entry name" value="BLL4672 PROTEIN-RELATED"/>
    <property type="match status" value="1"/>
</dbReference>
<dbReference type="SUPFAM" id="SSF47413">
    <property type="entry name" value="lambda repressor-like DNA-binding domains"/>
    <property type="match status" value="1"/>
</dbReference>
<dbReference type="Gene3D" id="1.10.260.40">
    <property type="entry name" value="lambda repressor-like DNA-binding domains"/>
    <property type="match status" value="1"/>
</dbReference>
<protein>
    <recommendedName>
        <fullName evidence="2">HTH cro/C1-type domain-containing protein</fullName>
    </recommendedName>
</protein>
<accession>A0A4D4KBI8</accession>
<dbReference type="PANTHER" id="PTHR35010:SF2">
    <property type="entry name" value="BLL4672 PROTEIN"/>
    <property type="match status" value="1"/>
</dbReference>
<evidence type="ECO:0000313" key="3">
    <source>
        <dbReference type="EMBL" id="GDY46531.1"/>
    </source>
</evidence>
<dbReference type="EMBL" id="BJHV01000001">
    <property type="protein sequence ID" value="GDY46531.1"/>
    <property type="molecule type" value="Genomic_DNA"/>
</dbReference>